<dbReference type="AlphaFoldDB" id="A0A2P2C606"/>
<evidence type="ECO:0000313" key="2">
    <source>
        <dbReference type="EMBL" id="CUR56202.1"/>
    </source>
</evidence>
<evidence type="ECO:0000256" key="1">
    <source>
        <dbReference type="SAM" id="MobiDB-lite"/>
    </source>
</evidence>
<organism evidence="2">
    <name type="scientific">metagenome</name>
    <dbReference type="NCBI Taxonomy" id="256318"/>
    <lineage>
        <taxon>unclassified sequences</taxon>
        <taxon>metagenomes</taxon>
    </lineage>
</organism>
<accession>A0A2P2C606</accession>
<proteinExistence type="predicted"/>
<protein>
    <submittedName>
        <fullName evidence="2">Uncharacterized protein</fullName>
    </submittedName>
</protein>
<feature type="region of interest" description="Disordered" evidence="1">
    <location>
        <begin position="1"/>
        <end position="38"/>
    </location>
</feature>
<reference evidence="2" key="1">
    <citation type="submission" date="2015-08" db="EMBL/GenBank/DDBJ databases">
        <authorList>
            <person name="Babu N.S."/>
            <person name="Beckwith C.J."/>
            <person name="Beseler K.G."/>
            <person name="Brison A."/>
            <person name="Carone J.V."/>
            <person name="Caskin T.P."/>
            <person name="Diamond M."/>
            <person name="Durham M.E."/>
            <person name="Foxe J.M."/>
            <person name="Go M."/>
            <person name="Henderson B.A."/>
            <person name="Jones I.B."/>
            <person name="McGettigan J.A."/>
            <person name="Micheletti S.J."/>
            <person name="Nasrallah M.E."/>
            <person name="Ortiz D."/>
            <person name="Piller C.R."/>
            <person name="Privatt S.R."/>
            <person name="Schneider S.L."/>
            <person name="Sharp S."/>
            <person name="Smith T.C."/>
            <person name="Stanton J.D."/>
            <person name="Ullery H.E."/>
            <person name="Wilson R.J."/>
            <person name="Serrano M.G."/>
            <person name="Buck G."/>
            <person name="Lee V."/>
            <person name="Wang Y."/>
            <person name="Carvalho R."/>
            <person name="Voegtly L."/>
            <person name="Shi R."/>
            <person name="Duckworth R."/>
            <person name="Johnson A."/>
            <person name="Loviza R."/>
            <person name="Walstead R."/>
            <person name="Shah Z."/>
            <person name="Kiflezghi M."/>
            <person name="Wade K."/>
            <person name="Ball S.L."/>
            <person name="Bradley K.W."/>
            <person name="Asai D.J."/>
            <person name="Bowman C.A."/>
            <person name="Russell D.A."/>
            <person name="Pope W.H."/>
            <person name="Jacobs-Sera D."/>
            <person name="Hendrix R.W."/>
            <person name="Hatfull G.F."/>
        </authorList>
    </citation>
    <scope>NUCLEOTIDE SEQUENCE</scope>
</reference>
<sequence length="38" mass="4303">MRADRGYGTGMTDHEPRRDIPDVHEAVHTVPTTRENPS</sequence>
<dbReference type="EMBL" id="CZKA01000025">
    <property type="protein sequence ID" value="CUR56202.1"/>
    <property type="molecule type" value="Genomic_DNA"/>
</dbReference>
<feature type="compositionally biased region" description="Basic and acidic residues" evidence="1">
    <location>
        <begin position="12"/>
        <end position="27"/>
    </location>
</feature>
<gene>
    <name evidence="2" type="ORF">NOCA2310214</name>
</gene>
<name>A0A2P2C606_9ZZZZ</name>